<dbReference type="Pfam" id="PF12706">
    <property type="entry name" value="Lactamase_B_2"/>
    <property type="match status" value="1"/>
</dbReference>
<dbReference type="EMBL" id="JAJLJH010000012">
    <property type="protein sequence ID" value="MCK9689164.1"/>
    <property type="molecule type" value="Genomic_DNA"/>
</dbReference>
<gene>
    <name evidence="2" type="ORF">LPC04_25900</name>
</gene>
<sequence length="406" mass="44395">MGRGRRAAAIALGVAGALAAAIALTLAGCQSFGEHASGERLARMRQSPEWRGDQFQNPQPMWSDMRDALMRAFTGGPDVEPVAPVPVARTDPAALAIAPASGLRVTWFGHSSMLIEIDGVRLLTDPIWSERASPVDWIGPHRWYPPTIALDDLPRVDAVLISHDHYDHLDWPTIVAMRSWKNVFIVPLGVGAHLQRWGIAPERIVELDWWQPARVGALALTLVPARHASGRVSGRSDQTLWGGFALVGARHRVYYSGDTGLFDAMAQIGQRFGPFDVAMIEAGQYDADWPDWHLGPEQSVLSAQRVGAKALIPVHWGLFRLAHHGWTEPVERVLAAARCSDMPVLTPRPGQPIEPTALKPGDSTRWWPDARWATAAQKPIVATTDGVDSHRVALPQCPAAPQVSER</sequence>
<organism evidence="2 3">
    <name type="scientific">Scleromatobacter humisilvae</name>
    <dbReference type="NCBI Taxonomy" id="2897159"/>
    <lineage>
        <taxon>Bacteria</taxon>
        <taxon>Pseudomonadati</taxon>
        <taxon>Pseudomonadota</taxon>
        <taxon>Betaproteobacteria</taxon>
        <taxon>Burkholderiales</taxon>
        <taxon>Sphaerotilaceae</taxon>
        <taxon>Scleromatobacter</taxon>
    </lineage>
</organism>
<protein>
    <submittedName>
        <fullName evidence="2">MBL fold metallo-hydrolase</fullName>
    </submittedName>
</protein>
<name>A0A9X2C415_9BURK</name>
<proteinExistence type="predicted"/>
<evidence type="ECO:0000313" key="2">
    <source>
        <dbReference type="EMBL" id="MCK9689164.1"/>
    </source>
</evidence>
<dbReference type="InterPro" id="IPR001279">
    <property type="entry name" value="Metallo-B-lactamas"/>
</dbReference>
<dbReference type="RefSeq" id="WP_275685211.1">
    <property type="nucleotide sequence ID" value="NZ_JAJLJH010000012.1"/>
</dbReference>
<dbReference type="Gene3D" id="3.60.15.10">
    <property type="entry name" value="Ribonuclease Z/Hydroxyacylglutathione hydrolase-like"/>
    <property type="match status" value="1"/>
</dbReference>
<dbReference type="PROSITE" id="PS51257">
    <property type="entry name" value="PROKAR_LIPOPROTEIN"/>
    <property type="match status" value="1"/>
</dbReference>
<evidence type="ECO:0000259" key="1">
    <source>
        <dbReference type="Pfam" id="PF12706"/>
    </source>
</evidence>
<comment type="caution">
    <text evidence="2">The sequence shown here is derived from an EMBL/GenBank/DDBJ whole genome shotgun (WGS) entry which is preliminary data.</text>
</comment>
<evidence type="ECO:0000313" key="3">
    <source>
        <dbReference type="Proteomes" id="UP001139353"/>
    </source>
</evidence>
<dbReference type="InterPro" id="IPR036866">
    <property type="entry name" value="RibonucZ/Hydroxyglut_hydro"/>
</dbReference>
<accession>A0A9X2C415</accession>
<dbReference type="PANTHER" id="PTHR15032:SF4">
    <property type="entry name" value="N-ACYL-PHOSPHATIDYLETHANOLAMINE-HYDROLYZING PHOSPHOLIPASE D"/>
    <property type="match status" value="1"/>
</dbReference>
<dbReference type="SUPFAM" id="SSF56281">
    <property type="entry name" value="Metallo-hydrolase/oxidoreductase"/>
    <property type="match status" value="1"/>
</dbReference>
<dbReference type="Proteomes" id="UP001139353">
    <property type="component" value="Unassembled WGS sequence"/>
</dbReference>
<dbReference type="PANTHER" id="PTHR15032">
    <property type="entry name" value="N-ACYL-PHOSPHATIDYLETHANOLAMINE-HYDROLYZING PHOSPHOLIPASE D"/>
    <property type="match status" value="1"/>
</dbReference>
<keyword evidence="3" id="KW-1185">Reference proteome</keyword>
<feature type="domain" description="Metallo-beta-lactamase" evidence="1">
    <location>
        <begin position="121"/>
        <end position="316"/>
    </location>
</feature>
<dbReference type="GO" id="GO:0005737">
    <property type="term" value="C:cytoplasm"/>
    <property type="evidence" value="ECO:0007669"/>
    <property type="project" value="TreeGrafter"/>
</dbReference>
<dbReference type="AlphaFoldDB" id="A0A9X2C415"/>
<reference evidence="2" key="1">
    <citation type="submission" date="2021-11" db="EMBL/GenBank/DDBJ databases">
        <title>BS-T2-15 a new species belonging to the Comamonadaceae family isolated from the soil of a French oak forest.</title>
        <authorList>
            <person name="Mieszkin S."/>
            <person name="Alain K."/>
        </authorList>
    </citation>
    <scope>NUCLEOTIDE SEQUENCE</scope>
    <source>
        <strain evidence="2">BS-T2-15</strain>
    </source>
</reference>